<dbReference type="Proteomes" id="UP000887566">
    <property type="component" value="Unplaced"/>
</dbReference>
<reference evidence="3" key="1">
    <citation type="submission" date="2022-11" db="UniProtKB">
        <authorList>
            <consortium name="WormBaseParasite"/>
        </authorList>
    </citation>
    <scope>IDENTIFICATION</scope>
</reference>
<evidence type="ECO:0000256" key="1">
    <source>
        <dbReference type="SAM" id="MobiDB-lite"/>
    </source>
</evidence>
<feature type="region of interest" description="Disordered" evidence="1">
    <location>
        <begin position="67"/>
        <end position="88"/>
    </location>
</feature>
<dbReference type="AlphaFoldDB" id="A0A914WGA4"/>
<accession>A0A914WGA4</accession>
<keyword evidence="2" id="KW-1185">Reference proteome</keyword>
<dbReference type="WBParaSite" id="PSAMB.scaffold3823size16758.g22661.t1">
    <property type="protein sequence ID" value="PSAMB.scaffold3823size16758.g22661.t1"/>
    <property type="gene ID" value="PSAMB.scaffold3823size16758.g22661"/>
</dbReference>
<proteinExistence type="predicted"/>
<evidence type="ECO:0000313" key="3">
    <source>
        <dbReference type="WBParaSite" id="PSAMB.scaffold3823size16758.g22661.t1"/>
    </source>
</evidence>
<name>A0A914WGA4_9BILA</name>
<organism evidence="2 3">
    <name type="scientific">Plectus sambesii</name>
    <dbReference type="NCBI Taxonomy" id="2011161"/>
    <lineage>
        <taxon>Eukaryota</taxon>
        <taxon>Metazoa</taxon>
        <taxon>Ecdysozoa</taxon>
        <taxon>Nematoda</taxon>
        <taxon>Chromadorea</taxon>
        <taxon>Plectida</taxon>
        <taxon>Plectina</taxon>
        <taxon>Plectoidea</taxon>
        <taxon>Plectidae</taxon>
        <taxon>Plectus</taxon>
    </lineage>
</organism>
<protein>
    <submittedName>
        <fullName evidence="3">Uncharacterized protein</fullName>
    </submittedName>
</protein>
<evidence type="ECO:0000313" key="2">
    <source>
        <dbReference type="Proteomes" id="UP000887566"/>
    </source>
</evidence>
<sequence>MSRRRRSRPVVDDDQRAYGPWAGAVADVYEKKQCKWFGRSLPTARSRKLRSCDLSIARRGEAAALPSVLRPPPAPLLRPSQPDSNQTVEARKVPSVSSVLLLLVFCEPPPPPPAVAV</sequence>